<reference evidence="8 9" key="1">
    <citation type="journal article" date="2011" name="Mol. Biol. Evol.">
        <title>Phylogenomic evidence for the presence of a flagellum and cbb3 oxidase in the free-living mitochondrial ancestor.</title>
        <authorList>
            <person name="Sassera D."/>
            <person name="Lo N."/>
            <person name="Epis S."/>
            <person name="D'Auria G."/>
            <person name="Montagna M."/>
            <person name="Comandatore F."/>
            <person name="Horner D."/>
            <person name="Pereto J."/>
            <person name="Luciano A.M."/>
            <person name="Franciosi F."/>
            <person name="Ferri E."/>
            <person name="Crotti E."/>
            <person name="Bazzocchi C."/>
            <person name="Daffonchio D."/>
            <person name="Sacchi L."/>
            <person name="Moya A."/>
            <person name="Latorre A."/>
            <person name="Bandi C."/>
        </authorList>
    </citation>
    <scope>NUCLEOTIDE SEQUENCE [LARGE SCALE GENOMIC DNA]</scope>
    <source>
        <strain evidence="8 9">IricVA</strain>
    </source>
</reference>
<dbReference type="GO" id="GO:0005829">
    <property type="term" value="C:cytosol"/>
    <property type="evidence" value="ECO:0007669"/>
    <property type="project" value="GOC"/>
</dbReference>
<keyword evidence="3 6" id="KW-0963">Cytoplasm</keyword>
<accession>F7XWA3</accession>
<dbReference type="PANTHER" id="PTHR20982:SF3">
    <property type="entry name" value="MITOCHONDRIAL RIBOSOME RECYCLING FACTOR PSEUDO 1"/>
    <property type="match status" value="1"/>
</dbReference>
<evidence type="ECO:0000256" key="2">
    <source>
        <dbReference type="ARBA" id="ARBA00005912"/>
    </source>
</evidence>
<dbReference type="FunFam" id="1.10.132.20:FF:000001">
    <property type="entry name" value="Ribosome-recycling factor"/>
    <property type="match status" value="1"/>
</dbReference>
<comment type="similarity">
    <text evidence="2 6">Belongs to the RRF family.</text>
</comment>
<dbReference type="CDD" id="cd00520">
    <property type="entry name" value="RRF"/>
    <property type="match status" value="1"/>
</dbReference>
<evidence type="ECO:0000313" key="8">
    <source>
        <dbReference type="EMBL" id="AEI88952.1"/>
    </source>
</evidence>
<dbReference type="PANTHER" id="PTHR20982">
    <property type="entry name" value="RIBOSOME RECYCLING FACTOR"/>
    <property type="match status" value="1"/>
</dbReference>
<dbReference type="HAMAP" id="MF_00040">
    <property type="entry name" value="RRF"/>
    <property type="match status" value="1"/>
</dbReference>
<dbReference type="Pfam" id="PF01765">
    <property type="entry name" value="RRF"/>
    <property type="match status" value="1"/>
</dbReference>
<dbReference type="KEGG" id="mmn:midi_00655"/>
<dbReference type="GO" id="GO:0002184">
    <property type="term" value="P:cytoplasmic translational termination"/>
    <property type="evidence" value="ECO:0007669"/>
    <property type="project" value="TreeGrafter"/>
</dbReference>
<evidence type="ECO:0000256" key="4">
    <source>
        <dbReference type="ARBA" id="ARBA00022917"/>
    </source>
</evidence>
<evidence type="ECO:0000256" key="5">
    <source>
        <dbReference type="ARBA" id="ARBA00025050"/>
    </source>
</evidence>
<dbReference type="InterPro" id="IPR036191">
    <property type="entry name" value="RRF_sf"/>
</dbReference>
<dbReference type="EMBL" id="CP002130">
    <property type="protein sequence ID" value="AEI88952.1"/>
    <property type="molecule type" value="Genomic_DNA"/>
</dbReference>
<keyword evidence="9" id="KW-1185">Reference proteome</keyword>
<dbReference type="Proteomes" id="UP000006639">
    <property type="component" value="Chromosome"/>
</dbReference>
<dbReference type="OrthoDB" id="9804006at2"/>
<dbReference type="HOGENOM" id="CLU_073981_2_0_5"/>
<dbReference type="NCBIfam" id="TIGR00496">
    <property type="entry name" value="frr"/>
    <property type="match status" value="1"/>
</dbReference>
<sequence length="187" mass="20849">MTRPDDIIIDTKKRMNGAIASLKHVLLGLRTSRASASLLDPIKVEAYGDFVPVSQLGTVNVPEPRMITIQVWDKSVVKNIEKAIANSGLGLNPVSEGQIIRIPIPDLTEERRGELSKKVNEYAEQSKIALRNVRRDSIDSFKKLEKEKAISEDQFKSYSNDIQKITDDFSAKVEGLATQKSKEILSI</sequence>
<evidence type="ECO:0000256" key="3">
    <source>
        <dbReference type="ARBA" id="ARBA00022490"/>
    </source>
</evidence>
<dbReference type="InterPro" id="IPR002661">
    <property type="entry name" value="Ribosome_recyc_fac"/>
</dbReference>
<dbReference type="GO" id="GO:0043023">
    <property type="term" value="F:ribosomal large subunit binding"/>
    <property type="evidence" value="ECO:0007669"/>
    <property type="project" value="TreeGrafter"/>
</dbReference>
<comment type="function">
    <text evidence="5 6">Responsible for the release of ribosomes from messenger RNA at the termination of protein biosynthesis. May increase the efficiency of translation by recycling ribosomes from one round of translation to another.</text>
</comment>
<dbReference type="STRING" id="696127.midi_00655"/>
<dbReference type="FunFam" id="3.30.1360.40:FF:000001">
    <property type="entry name" value="Ribosome-recycling factor"/>
    <property type="match status" value="1"/>
</dbReference>
<evidence type="ECO:0000259" key="7">
    <source>
        <dbReference type="Pfam" id="PF01765"/>
    </source>
</evidence>
<gene>
    <name evidence="6 8" type="primary">frr</name>
    <name evidence="8" type="ordered locus">midi_00655</name>
</gene>
<dbReference type="InterPro" id="IPR023584">
    <property type="entry name" value="Ribosome_recyc_fac_dom"/>
</dbReference>
<name>F7XWA3_MIDMI</name>
<evidence type="ECO:0000256" key="6">
    <source>
        <dbReference type="HAMAP-Rule" id="MF_00040"/>
    </source>
</evidence>
<dbReference type="RefSeq" id="WP_013951160.1">
    <property type="nucleotide sequence ID" value="NC_015722.1"/>
</dbReference>
<dbReference type="Gene3D" id="1.10.132.20">
    <property type="entry name" value="Ribosome-recycling factor"/>
    <property type="match status" value="1"/>
</dbReference>
<organism evidence="8 9">
    <name type="scientific">Midichloria mitochondrii (strain IricVA)</name>
    <dbReference type="NCBI Taxonomy" id="696127"/>
    <lineage>
        <taxon>Bacteria</taxon>
        <taxon>Pseudomonadati</taxon>
        <taxon>Pseudomonadota</taxon>
        <taxon>Alphaproteobacteria</taxon>
        <taxon>Rickettsiales</taxon>
        <taxon>Candidatus Midichloriaceae</taxon>
        <taxon>Candidatus Midichloria</taxon>
    </lineage>
</organism>
<comment type="subcellular location">
    <subcellularLocation>
        <location evidence="1 6">Cytoplasm</location>
    </subcellularLocation>
</comment>
<evidence type="ECO:0000313" key="9">
    <source>
        <dbReference type="Proteomes" id="UP000006639"/>
    </source>
</evidence>
<dbReference type="SUPFAM" id="SSF55194">
    <property type="entry name" value="Ribosome recycling factor, RRF"/>
    <property type="match status" value="1"/>
</dbReference>
<keyword evidence="4 6" id="KW-0648">Protein biosynthesis</keyword>
<evidence type="ECO:0000256" key="1">
    <source>
        <dbReference type="ARBA" id="ARBA00004496"/>
    </source>
</evidence>
<proteinExistence type="inferred from homology"/>
<feature type="domain" description="Ribosome recycling factor" evidence="7">
    <location>
        <begin position="23"/>
        <end position="185"/>
    </location>
</feature>
<dbReference type="AlphaFoldDB" id="F7XWA3"/>
<protein>
    <recommendedName>
        <fullName evidence="6">Ribosome-recycling factor</fullName>
        <shortName evidence="6">RRF</shortName>
    </recommendedName>
    <alternativeName>
        <fullName evidence="6">Ribosome-releasing factor</fullName>
    </alternativeName>
</protein>
<dbReference type="Gene3D" id="3.30.1360.40">
    <property type="match status" value="1"/>
</dbReference>